<dbReference type="Pfam" id="PF13358">
    <property type="entry name" value="DDE_3"/>
    <property type="match status" value="1"/>
</dbReference>
<dbReference type="PANTHER" id="PTHR23022">
    <property type="entry name" value="TRANSPOSABLE ELEMENT-RELATED"/>
    <property type="match status" value="1"/>
</dbReference>
<keyword evidence="3" id="KW-1185">Reference proteome</keyword>
<reference evidence="2" key="1">
    <citation type="submission" date="2019-08" db="EMBL/GenBank/DDBJ databases">
        <title>The improved chromosome-level genome for the pearl oyster Pinctada fucata martensii using PacBio sequencing and Hi-C.</title>
        <authorList>
            <person name="Zheng Z."/>
        </authorList>
    </citation>
    <scope>NUCLEOTIDE SEQUENCE</scope>
    <source>
        <strain evidence="2">ZZ-2019</strain>
        <tissue evidence="2">Adductor muscle</tissue>
    </source>
</reference>
<organism evidence="2 3">
    <name type="scientific">Pinctada imbricata</name>
    <name type="common">Atlantic pearl-oyster</name>
    <name type="synonym">Pinctada martensii</name>
    <dbReference type="NCBI Taxonomy" id="66713"/>
    <lineage>
        <taxon>Eukaryota</taxon>
        <taxon>Metazoa</taxon>
        <taxon>Spiralia</taxon>
        <taxon>Lophotrochozoa</taxon>
        <taxon>Mollusca</taxon>
        <taxon>Bivalvia</taxon>
        <taxon>Autobranchia</taxon>
        <taxon>Pteriomorphia</taxon>
        <taxon>Pterioida</taxon>
        <taxon>Pterioidea</taxon>
        <taxon>Pteriidae</taxon>
        <taxon>Pinctada</taxon>
    </lineage>
</organism>
<evidence type="ECO:0000259" key="1">
    <source>
        <dbReference type="Pfam" id="PF13358"/>
    </source>
</evidence>
<dbReference type="InterPro" id="IPR052338">
    <property type="entry name" value="Transposase_5"/>
</dbReference>
<name>A0AA88YMP2_PINIB</name>
<proteinExistence type="predicted"/>
<feature type="domain" description="Tc1-like transposase DDE" evidence="1">
    <location>
        <begin position="159"/>
        <end position="311"/>
    </location>
</feature>
<dbReference type="Gene3D" id="3.30.420.10">
    <property type="entry name" value="Ribonuclease H-like superfamily/Ribonuclease H"/>
    <property type="match status" value="1"/>
</dbReference>
<dbReference type="PANTHER" id="PTHR23022:SF135">
    <property type="entry name" value="SI:DKEY-77F5.3"/>
    <property type="match status" value="1"/>
</dbReference>
<comment type="caution">
    <text evidence="2">The sequence shown here is derived from an EMBL/GenBank/DDBJ whole genome shotgun (WGS) entry which is preliminary data.</text>
</comment>
<dbReference type="GO" id="GO:0003676">
    <property type="term" value="F:nucleic acid binding"/>
    <property type="evidence" value="ECO:0007669"/>
    <property type="project" value="InterPro"/>
</dbReference>
<gene>
    <name evidence="2" type="ORF">FSP39_003098</name>
</gene>
<sequence>MAATKRSTRLTTRLKAKILDLRKKMSIQKVKETLEAEDNINISRQGLYAFLNANRTRSSLGRKPRGVMPNHFKLKPVHLKVMDSWINNNPELTASKIKFKLKETFDLDISISLISLRRRHLGWTARTSARACQLISHKNKKVRMQWCLDALQSRDDFKDVIFVDESSVEMTSNGRLFFYKPSSDIQKKCDRKPKPKHAYKVNVWAGISYRGRTSICIFHGIMDSLTYQEILKDNLLPFVEKKFPEGFRLYQDNDSKHNSRSTKAWYEDNNLTDSIMSTAASSPDLNPIENVWASMKLYLQTVHKPKTRDELVSGIRAFWESLTPEKCAKYIDHIHKVIPYVVLNDGEASGF</sequence>
<evidence type="ECO:0000313" key="2">
    <source>
        <dbReference type="EMBL" id="KAK3104478.1"/>
    </source>
</evidence>
<dbReference type="InterPro" id="IPR038717">
    <property type="entry name" value="Tc1-like_DDE_dom"/>
</dbReference>
<dbReference type="EMBL" id="VSWD01000004">
    <property type="protein sequence ID" value="KAK3104478.1"/>
    <property type="molecule type" value="Genomic_DNA"/>
</dbReference>
<accession>A0AA88YMP2</accession>
<protein>
    <recommendedName>
        <fullName evidence="1">Tc1-like transposase DDE domain-containing protein</fullName>
    </recommendedName>
</protein>
<dbReference type="AlphaFoldDB" id="A0AA88YMP2"/>
<evidence type="ECO:0000313" key="3">
    <source>
        <dbReference type="Proteomes" id="UP001186944"/>
    </source>
</evidence>
<dbReference type="Proteomes" id="UP001186944">
    <property type="component" value="Unassembled WGS sequence"/>
</dbReference>
<dbReference type="InterPro" id="IPR036397">
    <property type="entry name" value="RNaseH_sf"/>
</dbReference>